<dbReference type="STRING" id="29920.A0A329SRQ5"/>
<dbReference type="EMBL" id="RCML01001367">
    <property type="protein sequence ID" value="KAG2963161.1"/>
    <property type="molecule type" value="Genomic_DNA"/>
</dbReference>
<evidence type="ECO:0000313" key="3">
    <source>
        <dbReference type="EMBL" id="RAW39370.1"/>
    </source>
</evidence>
<reference evidence="2" key="2">
    <citation type="submission" date="2018-05" db="EMBL/GenBank/DDBJ databases">
        <title>Effector identification in a new, highly contiguous assembly of the strawberry crown rot pathogen Phytophthora cactorum.</title>
        <authorList>
            <person name="Armitage A.D."/>
            <person name="Nellist C.F."/>
            <person name="Bates H."/>
            <person name="Vickerstaff R.J."/>
            <person name="Harrison R.J."/>
        </authorList>
    </citation>
    <scope>NUCLEOTIDE SEQUENCE</scope>
    <source>
        <strain evidence="1">P415</strain>
        <strain evidence="2">P421</strain>
    </source>
</reference>
<dbReference type="VEuPathDB" id="FungiDB:PC110_g4396"/>
<evidence type="ECO:0000313" key="4">
    <source>
        <dbReference type="Proteomes" id="UP000251314"/>
    </source>
</evidence>
<dbReference type="Proteomes" id="UP000760860">
    <property type="component" value="Unassembled WGS sequence"/>
</dbReference>
<dbReference type="AlphaFoldDB" id="A0A329SRQ5"/>
<dbReference type="Proteomes" id="UP000251314">
    <property type="component" value="Unassembled WGS sequence"/>
</dbReference>
<gene>
    <name evidence="3" type="ORF">PC110_g4396</name>
    <name evidence="1" type="ORF">PC118_g21034</name>
    <name evidence="2" type="ORF">PC129_g20087</name>
</gene>
<protein>
    <recommendedName>
        <fullName evidence="5">DDE-1 domain-containing protein</fullName>
    </recommendedName>
</protein>
<accession>A0A329SRQ5</accession>
<name>A0A329SRQ5_9STRA</name>
<evidence type="ECO:0008006" key="5">
    <source>
        <dbReference type="Google" id="ProtNLM"/>
    </source>
</evidence>
<evidence type="ECO:0000313" key="1">
    <source>
        <dbReference type="EMBL" id="KAG2963161.1"/>
    </source>
</evidence>
<proteinExistence type="predicted"/>
<keyword evidence="4" id="KW-1185">Reference proteome</keyword>
<dbReference type="Proteomes" id="UP000697107">
    <property type="component" value="Unassembled WGS sequence"/>
</dbReference>
<evidence type="ECO:0000313" key="2">
    <source>
        <dbReference type="EMBL" id="KAG3208895.1"/>
    </source>
</evidence>
<dbReference type="OrthoDB" id="125347at2759"/>
<sequence length="290" mass="32983">MVDTIARFFLAFSTIKCAPKSTSAKPVSWSWCNVASSYSGTAREVGQRSPYGRRTSDWKSANTASTGALQNNWASSWCFQCILVVEEAFTSPSQAGDSPKDAWEPTTPVDAREKLAEFRCQVLDKMKELRITKVYNADQTGVNYEFIPVSTVDKRGAKTVWVKYTGKSKKRVAAMLIADRDGNKTGPFMLFQVQGSRDRESQHRCSPRIWAPTLVRLAEAGWWNNELAIELLWYHFGRKENMHNPVLLLWDDFSGHWRKDVLMFSRLINVELMKVYVRVPASRRGLESPA</sequence>
<dbReference type="EMBL" id="RCMV01001375">
    <property type="protein sequence ID" value="KAG3208895.1"/>
    <property type="molecule type" value="Genomic_DNA"/>
</dbReference>
<reference evidence="3 4" key="1">
    <citation type="submission" date="2018-01" db="EMBL/GenBank/DDBJ databases">
        <title>Draft genome of the strawberry crown rot pathogen Phytophthora cactorum.</title>
        <authorList>
            <person name="Armitage A.D."/>
            <person name="Lysoe E."/>
            <person name="Nellist C.F."/>
            <person name="Harrison R.J."/>
            <person name="Brurberg M.B."/>
        </authorList>
    </citation>
    <scope>NUCLEOTIDE SEQUENCE [LARGE SCALE GENOMIC DNA]</scope>
    <source>
        <strain evidence="3 4">10300</strain>
    </source>
</reference>
<dbReference type="EMBL" id="MJFZ01000068">
    <property type="protein sequence ID" value="RAW39370.1"/>
    <property type="molecule type" value="Genomic_DNA"/>
</dbReference>
<comment type="caution">
    <text evidence="3">The sequence shown here is derived from an EMBL/GenBank/DDBJ whole genome shotgun (WGS) entry which is preliminary data.</text>
</comment>
<organism evidence="3 4">
    <name type="scientific">Phytophthora cactorum</name>
    <dbReference type="NCBI Taxonomy" id="29920"/>
    <lineage>
        <taxon>Eukaryota</taxon>
        <taxon>Sar</taxon>
        <taxon>Stramenopiles</taxon>
        <taxon>Oomycota</taxon>
        <taxon>Peronosporomycetes</taxon>
        <taxon>Peronosporales</taxon>
        <taxon>Peronosporaceae</taxon>
        <taxon>Phytophthora</taxon>
    </lineage>
</organism>